<organism evidence="2 3">
    <name type="scientific">Tengunoibacter tsumagoiensis</name>
    <dbReference type="NCBI Taxonomy" id="2014871"/>
    <lineage>
        <taxon>Bacteria</taxon>
        <taxon>Bacillati</taxon>
        <taxon>Chloroflexota</taxon>
        <taxon>Ktedonobacteria</taxon>
        <taxon>Ktedonobacterales</taxon>
        <taxon>Dictyobacteraceae</taxon>
        <taxon>Tengunoibacter</taxon>
    </lineage>
</organism>
<evidence type="ECO:0000313" key="2">
    <source>
        <dbReference type="EMBL" id="GCE12441.1"/>
    </source>
</evidence>
<dbReference type="InterPro" id="IPR036390">
    <property type="entry name" value="WH_DNA-bd_sf"/>
</dbReference>
<dbReference type="EMBL" id="BIFR01000001">
    <property type="protein sequence ID" value="GCE12441.1"/>
    <property type="molecule type" value="Genomic_DNA"/>
</dbReference>
<gene>
    <name evidence="2" type="ORF">KTT_23000</name>
</gene>
<dbReference type="RefSeq" id="WP_126580062.1">
    <property type="nucleotide sequence ID" value="NZ_BIFR01000001.1"/>
</dbReference>
<accession>A0A402A0B0</accession>
<protein>
    <recommendedName>
        <fullName evidence="1">HTH marR-type domain-containing protein</fullName>
    </recommendedName>
</protein>
<dbReference type="OrthoDB" id="5197788at2"/>
<dbReference type="InterPro" id="IPR036388">
    <property type="entry name" value="WH-like_DNA-bd_sf"/>
</dbReference>
<keyword evidence="3" id="KW-1185">Reference proteome</keyword>
<evidence type="ECO:0000313" key="3">
    <source>
        <dbReference type="Proteomes" id="UP000287352"/>
    </source>
</evidence>
<dbReference type="GO" id="GO:0006950">
    <property type="term" value="P:response to stress"/>
    <property type="evidence" value="ECO:0007669"/>
    <property type="project" value="TreeGrafter"/>
</dbReference>
<dbReference type="Gene3D" id="1.10.10.10">
    <property type="entry name" value="Winged helix-like DNA-binding domain superfamily/Winged helix DNA-binding domain"/>
    <property type="match status" value="1"/>
</dbReference>
<sequence>MGSHVSTGALLREVARLHVQLQRHCVAYCRGTTSTQCTVLTELGRSGPVTLAELSRRVGLDKGWTSRAVEQLVQEGLVEKVPSTRDRRTVQLSLSPAGQERLAELSGTLNDLAEQTFEHIPAAQHEMVRSSLELLQQALQTLTTEVETTENADQGGAACGCE</sequence>
<proteinExistence type="predicted"/>
<dbReference type="AlphaFoldDB" id="A0A402A0B0"/>
<dbReference type="PANTHER" id="PTHR33164:SF43">
    <property type="entry name" value="HTH-TYPE TRANSCRIPTIONAL REPRESSOR YETL"/>
    <property type="match status" value="1"/>
</dbReference>
<feature type="domain" description="HTH marR-type" evidence="1">
    <location>
        <begin position="7"/>
        <end position="144"/>
    </location>
</feature>
<dbReference type="PROSITE" id="PS50995">
    <property type="entry name" value="HTH_MARR_2"/>
    <property type="match status" value="1"/>
</dbReference>
<name>A0A402A0B0_9CHLR</name>
<reference evidence="3" key="1">
    <citation type="submission" date="2018-12" db="EMBL/GenBank/DDBJ databases">
        <title>Tengunoibacter tsumagoiensis gen. nov., sp. nov., Dictyobacter kobayashii sp. nov., D. alpinus sp. nov., and D. joshuensis sp. nov. and description of Dictyobacteraceae fam. nov. within the order Ktedonobacterales isolated from Tengu-no-mugimeshi.</title>
        <authorList>
            <person name="Wang C.M."/>
            <person name="Zheng Y."/>
            <person name="Sakai Y."/>
            <person name="Toyoda A."/>
            <person name="Minakuchi Y."/>
            <person name="Abe K."/>
            <person name="Yokota A."/>
            <person name="Yabe S."/>
        </authorList>
    </citation>
    <scope>NUCLEOTIDE SEQUENCE [LARGE SCALE GENOMIC DNA]</scope>
    <source>
        <strain evidence="3">Uno3</strain>
    </source>
</reference>
<dbReference type="PANTHER" id="PTHR33164">
    <property type="entry name" value="TRANSCRIPTIONAL REGULATOR, MARR FAMILY"/>
    <property type="match status" value="1"/>
</dbReference>
<comment type="caution">
    <text evidence="2">The sequence shown here is derived from an EMBL/GenBank/DDBJ whole genome shotgun (WGS) entry which is preliminary data.</text>
</comment>
<dbReference type="Proteomes" id="UP000287352">
    <property type="component" value="Unassembled WGS sequence"/>
</dbReference>
<dbReference type="SMART" id="SM00347">
    <property type="entry name" value="HTH_MARR"/>
    <property type="match status" value="1"/>
</dbReference>
<dbReference type="Pfam" id="PF01047">
    <property type="entry name" value="MarR"/>
    <property type="match status" value="1"/>
</dbReference>
<dbReference type="GO" id="GO:0003700">
    <property type="term" value="F:DNA-binding transcription factor activity"/>
    <property type="evidence" value="ECO:0007669"/>
    <property type="project" value="InterPro"/>
</dbReference>
<dbReference type="SUPFAM" id="SSF46785">
    <property type="entry name" value="Winged helix' DNA-binding domain"/>
    <property type="match status" value="1"/>
</dbReference>
<dbReference type="InterPro" id="IPR039422">
    <property type="entry name" value="MarR/SlyA-like"/>
</dbReference>
<evidence type="ECO:0000259" key="1">
    <source>
        <dbReference type="PROSITE" id="PS50995"/>
    </source>
</evidence>
<dbReference type="InterPro" id="IPR000835">
    <property type="entry name" value="HTH_MarR-typ"/>
</dbReference>